<evidence type="ECO:0000256" key="4">
    <source>
        <dbReference type="ARBA" id="ARBA00022840"/>
    </source>
</evidence>
<dbReference type="GeneID" id="97547226"/>
<evidence type="ECO:0000256" key="5">
    <source>
        <dbReference type="SAM" id="Phobius"/>
    </source>
</evidence>
<dbReference type="RefSeq" id="WP_109969377.1">
    <property type="nucleotide sequence ID" value="NZ_CP176093.1"/>
</dbReference>
<keyword evidence="5" id="KW-0812">Transmembrane</keyword>
<dbReference type="InterPro" id="IPR011009">
    <property type="entry name" value="Kinase-like_dom_sf"/>
</dbReference>
<dbReference type="PANTHER" id="PTHR43289">
    <property type="entry name" value="MITOGEN-ACTIVATED PROTEIN KINASE KINASE KINASE 20-RELATED"/>
    <property type="match status" value="1"/>
</dbReference>
<keyword evidence="8" id="KW-1185">Reference proteome</keyword>
<dbReference type="OrthoDB" id="41005at2157"/>
<reference evidence="7 8" key="1">
    <citation type="submission" date="2018-05" db="EMBL/GenBank/DDBJ databases">
        <title>Draft genome of Methanospirillum lacunae Ki8-1.</title>
        <authorList>
            <person name="Dueholm M.S."/>
            <person name="Nielsen P.H."/>
            <person name="Bakmann L.F."/>
            <person name="Otzen D.E."/>
        </authorList>
    </citation>
    <scope>NUCLEOTIDE SEQUENCE [LARGE SCALE GENOMIC DNA]</scope>
    <source>
        <strain evidence="7 8">Ki8-1</strain>
    </source>
</reference>
<evidence type="ECO:0000256" key="3">
    <source>
        <dbReference type="ARBA" id="ARBA00022777"/>
    </source>
</evidence>
<feature type="transmembrane region" description="Helical" evidence="5">
    <location>
        <begin position="99"/>
        <end position="121"/>
    </location>
</feature>
<organism evidence="7 8">
    <name type="scientific">Methanospirillum lacunae</name>
    <dbReference type="NCBI Taxonomy" id="668570"/>
    <lineage>
        <taxon>Archaea</taxon>
        <taxon>Methanobacteriati</taxon>
        <taxon>Methanobacteriota</taxon>
        <taxon>Stenosarchaea group</taxon>
        <taxon>Methanomicrobia</taxon>
        <taxon>Methanomicrobiales</taxon>
        <taxon>Methanospirillaceae</taxon>
        <taxon>Methanospirillum</taxon>
    </lineage>
</organism>
<gene>
    <name evidence="7" type="ORF">DK846_12895</name>
</gene>
<dbReference type="SUPFAM" id="SSF56112">
    <property type="entry name" value="Protein kinase-like (PK-like)"/>
    <property type="match status" value="1"/>
</dbReference>
<proteinExistence type="predicted"/>
<evidence type="ECO:0000259" key="6">
    <source>
        <dbReference type="PROSITE" id="PS50011"/>
    </source>
</evidence>
<dbReference type="SMART" id="SM00220">
    <property type="entry name" value="S_TKc"/>
    <property type="match status" value="1"/>
</dbReference>
<evidence type="ECO:0000313" key="8">
    <source>
        <dbReference type="Proteomes" id="UP000245657"/>
    </source>
</evidence>
<dbReference type="PROSITE" id="PS00108">
    <property type="entry name" value="PROTEIN_KINASE_ST"/>
    <property type="match status" value="1"/>
</dbReference>
<dbReference type="GO" id="GO:0005524">
    <property type="term" value="F:ATP binding"/>
    <property type="evidence" value="ECO:0007669"/>
    <property type="project" value="UniProtKB-KW"/>
</dbReference>
<dbReference type="PANTHER" id="PTHR43289:SF6">
    <property type="entry name" value="SERINE_THREONINE-PROTEIN KINASE NEKL-3"/>
    <property type="match status" value="1"/>
</dbReference>
<keyword evidence="4" id="KW-0067">ATP-binding</keyword>
<evidence type="ECO:0000256" key="1">
    <source>
        <dbReference type="ARBA" id="ARBA00022679"/>
    </source>
</evidence>
<dbReference type="GO" id="GO:0004674">
    <property type="term" value="F:protein serine/threonine kinase activity"/>
    <property type="evidence" value="ECO:0007669"/>
    <property type="project" value="TreeGrafter"/>
</dbReference>
<comment type="caution">
    <text evidence="7">The sequence shown here is derived from an EMBL/GenBank/DDBJ whole genome shotgun (WGS) entry which is preliminary data.</text>
</comment>
<protein>
    <recommendedName>
        <fullName evidence="6">Protein kinase domain-containing protein</fullName>
    </recommendedName>
</protein>
<dbReference type="Proteomes" id="UP000245657">
    <property type="component" value="Unassembled WGS sequence"/>
</dbReference>
<keyword evidence="2" id="KW-0547">Nucleotide-binding</keyword>
<accession>A0A2V2N6G8</accession>
<keyword evidence="3" id="KW-0418">Kinase</keyword>
<feature type="domain" description="Protein kinase" evidence="6">
    <location>
        <begin position="183"/>
        <end position="418"/>
    </location>
</feature>
<dbReference type="AlphaFoldDB" id="A0A2V2N6G8"/>
<feature type="transmembrane region" description="Helical" evidence="5">
    <location>
        <begin position="75"/>
        <end position="92"/>
    </location>
</feature>
<name>A0A2V2N6G8_9EURY</name>
<evidence type="ECO:0000313" key="7">
    <source>
        <dbReference type="EMBL" id="PWR70883.1"/>
    </source>
</evidence>
<keyword evidence="5" id="KW-1133">Transmembrane helix</keyword>
<dbReference type="CDD" id="cd14014">
    <property type="entry name" value="STKc_PknB_like"/>
    <property type="match status" value="1"/>
</dbReference>
<dbReference type="InterPro" id="IPR008271">
    <property type="entry name" value="Ser/Thr_kinase_AS"/>
</dbReference>
<dbReference type="PROSITE" id="PS50011">
    <property type="entry name" value="PROTEIN_KINASE_DOM"/>
    <property type="match status" value="1"/>
</dbReference>
<keyword evidence="5" id="KW-0472">Membrane</keyword>
<dbReference type="InterPro" id="IPR000719">
    <property type="entry name" value="Prot_kinase_dom"/>
</dbReference>
<dbReference type="EMBL" id="QGMY01000009">
    <property type="protein sequence ID" value="PWR70883.1"/>
    <property type="molecule type" value="Genomic_DNA"/>
</dbReference>
<dbReference type="Gene3D" id="1.10.510.10">
    <property type="entry name" value="Transferase(Phosphotransferase) domain 1"/>
    <property type="match status" value="1"/>
</dbReference>
<feature type="transmembrane region" description="Helical" evidence="5">
    <location>
        <begin position="21"/>
        <end position="42"/>
    </location>
</feature>
<evidence type="ECO:0000256" key="2">
    <source>
        <dbReference type="ARBA" id="ARBA00022741"/>
    </source>
</evidence>
<keyword evidence="1" id="KW-0808">Transferase</keyword>
<feature type="transmembrane region" description="Helical" evidence="5">
    <location>
        <begin position="133"/>
        <end position="154"/>
    </location>
</feature>
<dbReference type="Gene3D" id="3.30.200.20">
    <property type="entry name" value="Phosphorylase Kinase, domain 1"/>
    <property type="match status" value="1"/>
</dbReference>
<dbReference type="Pfam" id="PF00069">
    <property type="entry name" value="Pkinase"/>
    <property type="match status" value="1"/>
</dbReference>
<sequence>MKTTIFPGSQTIKTKPELHNQVIRALNLILAGLYVVVILLLLSTPVQHGNRGMGGEMEHGGNAGMGNAANVSLPVMYIFFSLLIVLHLVMLLKWYLSWHLIMSVGLGLIISSTLILCLLFFVRQYANLLQFTYPLPLLVYGSLGLSFILGMYGVTELVRNRYPFEGSEKTLTPLPFPLPANRYRNVRILTEGGVGIIWYAERISDNLAVVVKVPRRVDEKTGMSFMQEISVWKDLDHPHIAAVLSANILPVPYIEIEYLPGTLADIKKPVDVVRGLQIVRSLVSALVYAHERGVAHCDIKPSNILLTSDGSVKLTDWGLARSGPSRWSISGFSPRYAAPEQHQQAPDCGYGTDIWEIGMVFSELLTGKATIPSGKEPVFLQRKGAEILPIIQKCLASSPGDRYLSAKALLEDLDHILN</sequence>